<evidence type="ECO:0000313" key="7">
    <source>
        <dbReference type="Proteomes" id="UP000179270"/>
    </source>
</evidence>
<evidence type="ECO:0000256" key="3">
    <source>
        <dbReference type="ARBA" id="ARBA00023274"/>
    </source>
</evidence>
<name>A0A1F7IAQ9_9BACT</name>
<accession>A0A1F7IAQ9</accession>
<dbReference type="Proteomes" id="UP000179270">
    <property type="component" value="Unassembled WGS sequence"/>
</dbReference>
<comment type="caution">
    <text evidence="6">The sequence shown here is derived from an EMBL/GenBank/DDBJ whole genome shotgun (WGS) entry which is preliminary data.</text>
</comment>
<dbReference type="PANTHER" id="PTHR10746">
    <property type="entry name" value="50S RIBOSOMAL PROTEIN L4"/>
    <property type="match status" value="1"/>
</dbReference>
<dbReference type="GO" id="GO:1990904">
    <property type="term" value="C:ribonucleoprotein complex"/>
    <property type="evidence" value="ECO:0007669"/>
    <property type="project" value="UniProtKB-KW"/>
</dbReference>
<organism evidence="6 7">
    <name type="scientific">Candidatus Roizmanbacteria bacterium RIFCSPLOWO2_01_FULL_35_13</name>
    <dbReference type="NCBI Taxonomy" id="1802055"/>
    <lineage>
        <taxon>Bacteria</taxon>
        <taxon>Candidatus Roizmaniibacteriota</taxon>
    </lineage>
</organism>
<dbReference type="GO" id="GO:0005840">
    <property type="term" value="C:ribosome"/>
    <property type="evidence" value="ECO:0007669"/>
    <property type="project" value="UniProtKB-KW"/>
</dbReference>
<keyword evidence="3 5" id="KW-0687">Ribonucleoprotein</keyword>
<dbReference type="STRING" id="1802055.A3A74_01900"/>
<comment type="similarity">
    <text evidence="1 5">Belongs to the universal ribosomal protein uL4 family.</text>
</comment>
<evidence type="ECO:0000256" key="2">
    <source>
        <dbReference type="ARBA" id="ARBA00022980"/>
    </source>
</evidence>
<keyword evidence="2 5" id="KW-0689">Ribosomal protein</keyword>
<keyword evidence="5" id="KW-0694">RNA-binding</keyword>
<comment type="function">
    <text evidence="5">Forms part of the polypeptide exit tunnel.</text>
</comment>
<dbReference type="InterPro" id="IPR023574">
    <property type="entry name" value="Ribosomal_uL4_dom_sf"/>
</dbReference>
<evidence type="ECO:0000256" key="4">
    <source>
        <dbReference type="ARBA" id="ARBA00035244"/>
    </source>
</evidence>
<proteinExistence type="inferred from homology"/>
<dbReference type="GO" id="GO:0003735">
    <property type="term" value="F:structural constituent of ribosome"/>
    <property type="evidence" value="ECO:0007669"/>
    <property type="project" value="InterPro"/>
</dbReference>
<dbReference type="Gene3D" id="3.40.1370.10">
    <property type="match status" value="1"/>
</dbReference>
<comment type="subunit">
    <text evidence="5">Part of the 50S ribosomal subunit.</text>
</comment>
<evidence type="ECO:0000256" key="1">
    <source>
        <dbReference type="ARBA" id="ARBA00010528"/>
    </source>
</evidence>
<evidence type="ECO:0000313" key="6">
    <source>
        <dbReference type="EMBL" id="OGK40438.1"/>
    </source>
</evidence>
<dbReference type="GO" id="GO:0019843">
    <property type="term" value="F:rRNA binding"/>
    <property type="evidence" value="ECO:0007669"/>
    <property type="project" value="UniProtKB-UniRule"/>
</dbReference>
<protein>
    <recommendedName>
        <fullName evidence="4 5">Large ribosomal subunit protein uL4</fullName>
    </recommendedName>
</protein>
<gene>
    <name evidence="5" type="primary">rplD</name>
    <name evidence="6" type="ORF">A3A74_01900</name>
</gene>
<dbReference type="EMBL" id="MGAF01000033">
    <property type="protein sequence ID" value="OGK40438.1"/>
    <property type="molecule type" value="Genomic_DNA"/>
</dbReference>
<dbReference type="InterPro" id="IPR013005">
    <property type="entry name" value="Ribosomal_uL4-like"/>
</dbReference>
<dbReference type="SUPFAM" id="SSF52166">
    <property type="entry name" value="Ribosomal protein L4"/>
    <property type="match status" value="1"/>
</dbReference>
<dbReference type="PANTHER" id="PTHR10746:SF6">
    <property type="entry name" value="LARGE RIBOSOMAL SUBUNIT PROTEIN UL4M"/>
    <property type="match status" value="1"/>
</dbReference>
<dbReference type="InterPro" id="IPR002136">
    <property type="entry name" value="Ribosomal_uL4"/>
</dbReference>
<dbReference type="Pfam" id="PF00573">
    <property type="entry name" value="Ribosomal_L4"/>
    <property type="match status" value="1"/>
</dbReference>
<evidence type="ECO:0000256" key="5">
    <source>
        <dbReference type="HAMAP-Rule" id="MF_01328"/>
    </source>
</evidence>
<reference evidence="6 7" key="1">
    <citation type="journal article" date="2016" name="Nat. Commun.">
        <title>Thousands of microbial genomes shed light on interconnected biogeochemical processes in an aquifer system.</title>
        <authorList>
            <person name="Anantharaman K."/>
            <person name="Brown C.T."/>
            <person name="Hug L.A."/>
            <person name="Sharon I."/>
            <person name="Castelle C.J."/>
            <person name="Probst A.J."/>
            <person name="Thomas B.C."/>
            <person name="Singh A."/>
            <person name="Wilkins M.J."/>
            <person name="Karaoz U."/>
            <person name="Brodie E.L."/>
            <person name="Williams K.H."/>
            <person name="Hubbard S.S."/>
            <person name="Banfield J.F."/>
        </authorList>
    </citation>
    <scope>NUCLEOTIDE SEQUENCE [LARGE SCALE GENOMIC DNA]</scope>
</reference>
<dbReference type="GO" id="GO:0006412">
    <property type="term" value="P:translation"/>
    <property type="evidence" value="ECO:0007669"/>
    <property type="project" value="UniProtKB-UniRule"/>
</dbReference>
<dbReference type="AlphaFoldDB" id="A0A1F7IAQ9"/>
<dbReference type="NCBIfam" id="TIGR03953">
    <property type="entry name" value="rplD_bact"/>
    <property type="match status" value="1"/>
</dbReference>
<keyword evidence="5" id="KW-0699">rRNA-binding</keyword>
<sequence>MPKIKKTKKEVRKKNVKAGLTLPVYGVDGKEKTPVDLPKEIFSVEVNPRLLAQYVRVYLANQRQGNASTKTRGEITGSTRKIYKQKGTGNARHGDRNAPIFVGGGVVGGPKPRDFSLRLNRKQTKKALFTALSMKLKERGIYGLSDDFLKIEAKTKIIANFLKAIGVEKEKILLVLPKKEKNNLILSSRNLANIKMVDAYSINPYDILRNKKVLIVKQGLQVLVKYFLTRSTSSGLRLRANSSDSRRLS</sequence>
<dbReference type="HAMAP" id="MF_01328_B">
    <property type="entry name" value="Ribosomal_uL4_B"/>
    <property type="match status" value="1"/>
</dbReference>
<comment type="function">
    <text evidence="5">One of the primary rRNA binding proteins, this protein initially binds near the 5'-end of the 23S rRNA. It is important during the early stages of 50S assembly. It makes multiple contacts with different domains of the 23S rRNA in the assembled 50S subunit and ribosome.</text>
</comment>